<evidence type="ECO:0000313" key="3">
    <source>
        <dbReference type="Proteomes" id="UP001286456"/>
    </source>
</evidence>
<evidence type="ECO:0000313" key="2">
    <source>
        <dbReference type="EMBL" id="KAK3324023.1"/>
    </source>
</evidence>
<evidence type="ECO:0000256" key="1">
    <source>
        <dbReference type="SAM" id="MobiDB-lite"/>
    </source>
</evidence>
<keyword evidence="3" id="KW-1185">Reference proteome</keyword>
<protein>
    <submittedName>
        <fullName evidence="2">Uncharacterized protein</fullName>
    </submittedName>
</protein>
<gene>
    <name evidence="2" type="ORF">B0T19DRAFT_220015</name>
</gene>
<name>A0AAE0IFJ2_9PEZI</name>
<sequence>MQPGRANATGRRVGDETDLVPSFPLPQKKKRNTEKKKIKHGSRPMYCSIQRCVPPTTAVTQMKPPPLFFPWSRDSRIPHSLPLDATAFHKAKVNSVCGGRLVGEAVELVFWLVALQMDTSNFFLLKSMKFGGTFYFFFGFPGSCLFPFGAFDFTQPLTGRFRAATSLRHRLP</sequence>
<reference evidence="2" key="2">
    <citation type="submission" date="2023-06" db="EMBL/GenBank/DDBJ databases">
        <authorList>
            <consortium name="Lawrence Berkeley National Laboratory"/>
            <person name="Haridas S."/>
            <person name="Hensen N."/>
            <person name="Bonometti L."/>
            <person name="Westerberg I."/>
            <person name="Brannstrom I.O."/>
            <person name="Guillou S."/>
            <person name="Cros-Aarteil S."/>
            <person name="Calhoun S."/>
            <person name="Kuo A."/>
            <person name="Mondo S."/>
            <person name="Pangilinan J."/>
            <person name="Riley R."/>
            <person name="Labutti K."/>
            <person name="Andreopoulos B."/>
            <person name="Lipzen A."/>
            <person name="Chen C."/>
            <person name="Yanf M."/>
            <person name="Daum C."/>
            <person name="Ng V."/>
            <person name="Clum A."/>
            <person name="Steindorff A."/>
            <person name="Ohm R."/>
            <person name="Martin F."/>
            <person name="Silar P."/>
            <person name="Natvig D."/>
            <person name="Lalanne C."/>
            <person name="Gautier V."/>
            <person name="Ament-Velasquez S.L."/>
            <person name="Kruys A."/>
            <person name="Hutchinson M.I."/>
            <person name="Powell A.J."/>
            <person name="Barry K."/>
            <person name="Miller A.N."/>
            <person name="Grigoriev I.V."/>
            <person name="Debuchy R."/>
            <person name="Gladieux P."/>
            <person name="Thoren M.H."/>
            <person name="Johannesson H."/>
        </authorList>
    </citation>
    <scope>NUCLEOTIDE SEQUENCE</scope>
    <source>
        <strain evidence="2">SMH4131-1</strain>
    </source>
</reference>
<reference evidence="2" key="1">
    <citation type="journal article" date="2023" name="Mol. Phylogenet. Evol.">
        <title>Genome-scale phylogeny and comparative genomics of the fungal order Sordariales.</title>
        <authorList>
            <person name="Hensen N."/>
            <person name="Bonometti L."/>
            <person name="Westerberg I."/>
            <person name="Brannstrom I.O."/>
            <person name="Guillou S."/>
            <person name="Cros-Aarteil S."/>
            <person name="Calhoun S."/>
            <person name="Haridas S."/>
            <person name="Kuo A."/>
            <person name="Mondo S."/>
            <person name="Pangilinan J."/>
            <person name="Riley R."/>
            <person name="LaButti K."/>
            <person name="Andreopoulos B."/>
            <person name="Lipzen A."/>
            <person name="Chen C."/>
            <person name="Yan M."/>
            <person name="Daum C."/>
            <person name="Ng V."/>
            <person name="Clum A."/>
            <person name="Steindorff A."/>
            <person name="Ohm R.A."/>
            <person name="Martin F."/>
            <person name="Silar P."/>
            <person name="Natvig D.O."/>
            <person name="Lalanne C."/>
            <person name="Gautier V."/>
            <person name="Ament-Velasquez S.L."/>
            <person name="Kruys A."/>
            <person name="Hutchinson M.I."/>
            <person name="Powell A.J."/>
            <person name="Barry K."/>
            <person name="Miller A.N."/>
            <person name="Grigoriev I.V."/>
            <person name="Debuchy R."/>
            <person name="Gladieux P."/>
            <person name="Hiltunen Thoren M."/>
            <person name="Johannesson H."/>
        </authorList>
    </citation>
    <scope>NUCLEOTIDE SEQUENCE</scope>
    <source>
        <strain evidence="2">SMH4131-1</strain>
    </source>
</reference>
<feature type="region of interest" description="Disordered" evidence="1">
    <location>
        <begin position="1"/>
        <end position="40"/>
    </location>
</feature>
<accession>A0AAE0IFJ2</accession>
<dbReference type="AlphaFoldDB" id="A0AAE0IFJ2"/>
<comment type="caution">
    <text evidence="2">The sequence shown here is derived from an EMBL/GenBank/DDBJ whole genome shotgun (WGS) entry which is preliminary data.</text>
</comment>
<dbReference type="EMBL" id="JAUEPO010000004">
    <property type="protein sequence ID" value="KAK3324023.1"/>
    <property type="molecule type" value="Genomic_DNA"/>
</dbReference>
<organism evidence="2 3">
    <name type="scientific">Cercophora scortea</name>
    <dbReference type="NCBI Taxonomy" id="314031"/>
    <lineage>
        <taxon>Eukaryota</taxon>
        <taxon>Fungi</taxon>
        <taxon>Dikarya</taxon>
        <taxon>Ascomycota</taxon>
        <taxon>Pezizomycotina</taxon>
        <taxon>Sordariomycetes</taxon>
        <taxon>Sordariomycetidae</taxon>
        <taxon>Sordariales</taxon>
        <taxon>Lasiosphaeriaceae</taxon>
        <taxon>Cercophora</taxon>
    </lineage>
</organism>
<dbReference type="Proteomes" id="UP001286456">
    <property type="component" value="Unassembled WGS sequence"/>
</dbReference>
<proteinExistence type="predicted"/>
<feature type="compositionally biased region" description="Basic residues" evidence="1">
    <location>
        <begin position="27"/>
        <end position="40"/>
    </location>
</feature>